<dbReference type="AlphaFoldDB" id="A0A2S9WXB5"/>
<sequence length="230" mass="26410">MKFKDTVTAVGKSMLSTLVPYEIEKNIEKQFKTFPDVEELSIIEEYEIQLKKLRYRFSESIKSAVIIMLLSIGSLQAQNSIRPQKNEQFLISTHVDPVASIKEKGFNQAFEFEYAGPWIYTKAGIEYFTGLPVTTYFDWHGAIGINVVAGYDELLRFYAGGRIGRIYRGSYGANPFRGFEMGGTIKLSPSFRIGLRGTYDRRNDQKLFNDPVIYRESGYVTLTWMVKNLR</sequence>
<evidence type="ECO:0008006" key="3">
    <source>
        <dbReference type="Google" id="ProtNLM"/>
    </source>
</evidence>
<keyword evidence="2" id="KW-1185">Reference proteome</keyword>
<dbReference type="OrthoDB" id="1443151at2"/>
<comment type="caution">
    <text evidence="1">The sequence shown here is derived from an EMBL/GenBank/DDBJ whole genome shotgun (WGS) entry which is preliminary data.</text>
</comment>
<evidence type="ECO:0000313" key="1">
    <source>
        <dbReference type="EMBL" id="PRP68117.1"/>
    </source>
</evidence>
<gene>
    <name evidence="1" type="ORF">BST86_13980</name>
</gene>
<accession>A0A2S9WXB5</accession>
<name>A0A2S9WXB5_9FLAO</name>
<dbReference type="EMBL" id="MQUC01000003">
    <property type="protein sequence ID" value="PRP68117.1"/>
    <property type="molecule type" value="Genomic_DNA"/>
</dbReference>
<proteinExistence type="predicted"/>
<organism evidence="1 2">
    <name type="scientific">Nonlabens agnitus</name>
    <dbReference type="NCBI Taxonomy" id="870484"/>
    <lineage>
        <taxon>Bacteria</taxon>
        <taxon>Pseudomonadati</taxon>
        <taxon>Bacteroidota</taxon>
        <taxon>Flavobacteriia</taxon>
        <taxon>Flavobacteriales</taxon>
        <taxon>Flavobacteriaceae</taxon>
        <taxon>Nonlabens</taxon>
    </lineage>
</organism>
<evidence type="ECO:0000313" key="2">
    <source>
        <dbReference type="Proteomes" id="UP000239532"/>
    </source>
</evidence>
<dbReference type="RefSeq" id="WP_105983796.1">
    <property type="nucleotide sequence ID" value="NZ_MQUC01000003.1"/>
</dbReference>
<reference evidence="1 2" key="1">
    <citation type="submission" date="2016-11" db="EMBL/GenBank/DDBJ databases">
        <title>Trade-off between light-utilization and light-protection in marine flavobacteria.</title>
        <authorList>
            <person name="Kumagai Y."/>
        </authorList>
    </citation>
    <scope>NUCLEOTIDE SEQUENCE [LARGE SCALE GENOMIC DNA]</scope>
    <source>
        <strain evidence="1 2">JCM 17109</strain>
    </source>
</reference>
<dbReference type="Proteomes" id="UP000239532">
    <property type="component" value="Unassembled WGS sequence"/>
</dbReference>
<protein>
    <recommendedName>
        <fullName evidence="3">DUF3575 domain-containing protein</fullName>
    </recommendedName>
</protein>